<feature type="signal peptide" evidence="1">
    <location>
        <begin position="1"/>
        <end position="22"/>
    </location>
</feature>
<dbReference type="KEGG" id="fla:SY85_18430"/>
<organism evidence="3 4">
    <name type="scientific">Flavisolibacter tropicus</name>
    <dbReference type="NCBI Taxonomy" id="1492898"/>
    <lineage>
        <taxon>Bacteria</taxon>
        <taxon>Pseudomonadati</taxon>
        <taxon>Bacteroidota</taxon>
        <taxon>Chitinophagia</taxon>
        <taxon>Chitinophagales</taxon>
        <taxon>Chitinophagaceae</taxon>
        <taxon>Flavisolibacter</taxon>
    </lineage>
</organism>
<keyword evidence="1" id="KW-0732">Signal</keyword>
<evidence type="ECO:0000313" key="3">
    <source>
        <dbReference type="EMBL" id="ANE52177.1"/>
    </source>
</evidence>
<dbReference type="EMBL" id="CP011390">
    <property type="protein sequence ID" value="ANE52177.1"/>
    <property type="molecule type" value="Genomic_DNA"/>
</dbReference>
<evidence type="ECO:0000259" key="2">
    <source>
        <dbReference type="Pfam" id="PF18962"/>
    </source>
</evidence>
<dbReference type="Proteomes" id="UP000077177">
    <property type="component" value="Chromosome"/>
</dbReference>
<protein>
    <recommendedName>
        <fullName evidence="2">Secretion system C-terminal sorting domain-containing protein</fullName>
    </recommendedName>
</protein>
<proteinExistence type="predicted"/>
<gene>
    <name evidence="3" type="ORF">SY85_18430</name>
</gene>
<sequence length="335" mass="36735">MIKYLLSCCCLTLIHVNSYSQAGLYISSGTSLYISPSNEVAIDQLGLKPSSAFVITGTNNVVRTTTIFHPAQNPYISRVFQLGATTAPFSGEITIFYEDGELNGIPENALTLNVYNGTNWMPIPNNVIRNAAANQVTTAAISGLNLNELTLAHFLIPLPLQWGAVTAYRQASGAQITWQTHDEENTAYFLVEKSDDGLRWQQVGQPVTAYNVKGEHSYSQVDATTTAAKAYYRIKQVDRNDQYNYSKVVSITALPGAVQATLYPNPVVSAVRIQSVQLPLTQVKVYDARGSLIKSEQVAHSLSHQLDLSKLPAGSYHVQLQFENGETATYPILKK</sequence>
<dbReference type="AlphaFoldDB" id="A0A172TZL4"/>
<dbReference type="NCBIfam" id="TIGR04183">
    <property type="entry name" value="Por_Secre_tail"/>
    <property type="match status" value="1"/>
</dbReference>
<reference evidence="3 4" key="2">
    <citation type="journal article" date="2016" name="Int. J. Syst. Evol. Microbiol.">
        <title>Flavisolibacter tropicus sp. nov., isolated from tropical soil.</title>
        <authorList>
            <person name="Lee J.J."/>
            <person name="Kang M.S."/>
            <person name="Kim G.S."/>
            <person name="Lee C.S."/>
            <person name="Lim S."/>
            <person name="Lee J."/>
            <person name="Roh S.H."/>
            <person name="Kang H."/>
            <person name="Ha J.M."/>
            <person name="Bae S."/>
            <person name="Jung H.Y."/>
            <person name="Kim M.K."/>
        </authorList>
    </citation>
    <scope>NUCLEOTIDE SEQUENCE [LARGE SCALE GENOMIC DNA]</scope>
    <source>
        <strain evidence="3 4">LCS9</strain>
    </source>
</reference>
<feature type="domain" description="Secretion system C-terminal sorting" evidence="2">
    <location>
        <begin position="262"/>
        <end position="327"/>
    </location>
</feature>
<reference evidence="4" key="1">
    <citation type="submission" date="2015-01" db="EMBL/GenBank/DDBJ databases">
        <title>Flavisolibacter sp./LCS9/ whole genome sequencing.</title>
        <authorList>
            <person name="Kim M.K."/>
            <person name="Srinivasan S."/>
            <person name="Lee J.-J."/>
        </authorList>
    </citation>
    <scope>NUCLEOTIDE SEQUENCE [LARGE SCALE GENOMIC DNA]</scope>
    <source>
        <strain evidence="4">LCS9</strain>
    </source>
</reference>
<dbReference type="InterPro" id="IPR026444">
    <property type="entry name" value="Secre_tail"/>
</dbReference>
<dbReference type="OrthoDB" id="645715at2"/>
<evidence type="ECO:0000313" key="4">
    <source>
        <dbReference type="Proteomes" id="UP000077177"/>
    </source>
</evidence>
<dbReference type="STRING" id="1492898.SY85_18430"/>
<evidence type="ECO:0000256" key="1">
    <source>
        <dbReference type="SAM" id="SignalP"/>
    </source>
</evidence>
<accession>A0A172TZL4</accession>
<feature type="chain" id="PRO_5008001459" description="Secretion system C-terminal sorting domain-containing protein" evidence="1">
    <location>
        <begin position="23"/>
        <end position="335"/>
    </location>
</feature>
<keyword evidence="4" id="KW-1185">Reference proteome</keyword>
<dbReference type="Pfam" id="PF18962">
    <property type="entry name" value="Por_Secre_tail"/>
    <property type="match status" value="1"/>
</dbReference>
<name>A0A172TZL4_9BACT</name>
<dbReference type="RefSeq" id="WP_066406387.1">
    <property type="nucleotide sequence ID" value="NZ_CP011390.1"/>
</dbReference>